<organism evidence="5 6">
    <name type="scientific">Triangularia setosa</name>
    <dbReference type="NCBI Taxonomy" id="2587417"/>
    <lineage>
        <taxon>Eukaryota</taxon>
        <taxon>Fungi</taxon>
        <taxon>Dikarya</taxon>
        <taxon>Ascomycota</taxon>
        <taxon>Pezizomycotina</taxon>
        <taxon>Sordariomycetes</taxon>
        <taxon>Sordariomycetidae</taxon>
        <taxon>Sordariales</taxon>
        <taxon>Podosporaceae</taxon>
        <taxon>Triangularia</taxon>
    </lineage>
</organism>
<gene>
    <name evidence="5" type="ORF">QBC36DRAFT_78087</name>
</gene>
<evidence type="ECO:0008006" key="7">
    <source>
        <dbReference type="Google" id="ProtNLM"/>
    </source>
</evidence>
<dbReference type="Pfam" id="PF22939">
    <property type="entry name" value="WHD_GPIID"/>
    <property type="match status" value="1"/>
</dbReference>
<evidence type="ECO:0000259" key="4">
    <source>
        <dbReference type="Pfam" id="PF24883"/>
    </source>
</evidence>
<evidence type="ECO:0000313" key="6">
    <source>
        <dbReference type="Proteomes" id="UP001302321"/>
    </source>
</evidence>
<dbReference type="Proteomes" id="UP001302321">
    <property type="component" value="Unassembled WGS sequence"/>
</dbReference>
<keyword evidence="6" id="KW-1185">Reference proteome</keyword>
<accession>A0AAN7A3V4</accession>
<dbReference type="SUPFAM" id="SSF52540">
    <property type="entry name" value="P-loop containing nucleoside triphosphate hydrolases"/>
    <property type="match status" value="1"/>
</dbReference>
<reference evidence="5" key="2">
    <citation type="submission" date="2023-05" db="EMBL/GenBank/DDBJ databases">
        <authorList>
            <consortium name="Lawrence Berkeley National Laboratory"/>
            <person name="Steindorff A."/>
            <person name="Hensen N."/>
            <person name="Bonometti L."/>
            <person name="Westerberg I."/>
            <person name="Brannstrom I.O."/>
            <person name="Guillou S."/>
            <person name="Cros-Aarteil S."/>
            <person name="Calhoun S."/>
            <person name="Haridas S."/>
            <person name="Kuo A."/>
            <person name="Mondo S."/>
            <person name="Pangilinan J."/>
            <person name="Riley R."/>
            <person name="Labutti K."/>
            <person name="Andreopoulos B."/>
            <person name="Lipzen A."/>
            <person name="Chen C."/>
            <person name="Yanf M."/>
            <person name="Daum C."/>
            <person name="Ng V."/>
            <person name="Clum A."/>
            <person name="Ohm R."/>
            <person name="Martin F."/>
            <person name="Silar P."/>
            <person name="Natvig D."/>
            <person name="Lalanne C."/>
            <person name="Gautier V."/>
            <person name="Ament-Velasquez S.L."/>
            <person name="Kruys A."/>
            <person name="Hutchinson M.I."/>
            <person name="Powell A.J."/>
            <person name="Barry K."/>
            <person name="Miller A.N."/>
            <person name="Grigoriev I.V."/>
            <person name="Debuchy R."/>
            <person name="Gladieux P."/>
            <person name="Thoren M.H."/>
            <person name="Johannesson H."/>
        </authorList>
    </citation>
    <scope>NUCLEOTIDE SEQUENCE</scope>
    <source>
        <strain evidence="5">CBS 892.96</strain>
    </source>
</reference>
<protein>
    <recommendedName>
        <fullName evidence="7">NACHT domain-containing protein</fullName>
    </recommendedName>
</protein>
<feature type="domain" description="GPI inositol-deacylase winged helix" evidence="3">
    <location>
        <begin position="532"/>
        <end position="621"/>
    </location>
</feature>
<evidence type="ECO:0000313" key="5">
    <source>
        <dbReference type="EMBL" id="KAK4172254.1"/>
    </source>
</evidence>
<comment type="caution">
    <text evidence="5">The sequence shown here is derived from an EMBL/GenBank/DDBJ whole genome shotgun (WGS) entry which is preliminary data.</text>
</comment>
<dbReference type="InterPro" id="IPR056884">
    <property type="entry name" value="NPHP3-like_N"/>
</dbReference>
<evidence type="ECO:0000256" key="1">
    <source>
        <dbReference type="ARBA" id="ARBA00022737"/>
    </source>
</evidence>
<dbReference type="AlphaFoldDB" id="A0AAN7A3V4"/>
<dbReference type="InterPro" id="IPR031359">
    <property type="entry name" value="NACHT_N"/>
</dbReference>
<dbReference type="InterPro" id="IPR054471">
    <property type="entry name" value="GPIID_WHD"/>
</dbReference>
<feature type="domain" description="NWD NACHT-NTPase N-terminal" evidence="2">
    <location>
        <begin position="15"/>
        <end position="192"/>
    </location>
</feature>
<dbReference type="EMBL" id="MU866446">
    <property type="protein sequence ID" value="KAK4172254.1"/>
    <property type="molecule type" value="Genomic_DNA"/>
</dbReference>
<proteinExistence type="predicted"/>
<reference evidence="5" key="1">
    <citation type="journal article" date="2023" name="Mol. Phylogenet. Evol.">
        <title>Genome-scale phylogeny and comparative genomics of the fungal order Sordariales.</title>
        <authorList>
            <person name="Hensen N."/>
            <person name="Bonometti L."/>
            <person name="Westerberg I."/>
            <person name="Brannstrom I.O."/>
            <person name="Guillou S."/>
            <person name="Cros-Aarteil S."/>
            <person name="Calhoun S."/>
            <person name="Haridas S."/>
            <person name="Kuo A."/>
            <person name="Mondo S."/>
            <person name="Pangilinan J."/>
            <person name="Riley R."/>
            <person name="LaButti K."/>
            <person name="Andreopoulos B."/>
            <person name="Lipzen A."/>
            <person name="Chen C."/>
            <person name="Yan M."/>
            <person name="Daum C."/>
            <person name="Ng V."/>
            <person name="Clum A."/>
            <person name="Steindorff A."/>
            <person name="Ohm R.A."/>
            <person name="Martin F."/>
            <person name="Silar P."/>
            <person name="Natvig D.O."/>
            <person name="Lalanne C."/>
            <person name="Gautier V."/>
            <person name="Ament-Velasquez S.L."/>
            <person name="Kruys A."/>
            <person name="Hutchinson M.I."/>
            <person name="Powell A.J."/>
            <person name="Barry K."/>
            <person name="Miller A.N."/>
            <person name="Grigoriev I.V."/>
            <person name="Debuchy R."/>
            <person name="Gladieux P."/>
            <person name="Hiltunen Thoren M."/>
            <person name="Johannesson H."/>
        </authorList>
    </citation>
    <scope>NUCLEOTIDE SEQUENCE</scope>
    <source>
        <strain evidence="5">CBS 892.96</strain>
    </source>
</reference>
<dbReference type="Gene3D" id="3.40.50.300">
    <property type="entry name" value="P-loop containing nucleotide triphosphate hydrolases"/>
    <property type="match status" value="1"/>
</dbReference>
<dbReference type="PANTHER" id="PTHR10039:SF17">
    <property type="entry name" value="FUNGAL STAND N-TERMINAL GOODBYE DOMAIN-CONTAINING PROTEIN-RELATED"/>
    <property type="match status" value="1"/>
</dbReference>
<dbReference type="InterPro" id="IPR027417">
    <property type="entry name" value="P-loop_NTPase"/>
</dbReference>
<sequence length="920" mass="106004">MVRIDFKDDCLNLVAEEHERDRDRKLMEQRLKIAVESGLKKTEEWARAMEVMGNISSAISQVGNIIQSTLSATVPQAGVAWLGVSVLLKGLCNAAQQSIENREGIIYVGSRANWYQGLFSIRDKMAENTLEKLRKELEQGMVNLFSLILAYQMRSVGYYYRGRLSTTLFDSFTTKAGWDDQLGVIKSSEQVICQCVDQYDRKAGLEFLARLTDTARNLESEMKAQFTKIDVDKLVGKFSVSGLNYEEFMDRNPNLTEGTCRWFFDEHRVKDWEDGSQKLLLITAMPGQGKSVLARSLVHQWRADKKIVCHFFFKDTNKIQKSVTMALCAILHQVLKQDSSLALNVEKTINQEGEALIGSTARLWNLLEAVTSNVSVESSPIICILDALDECDDEDRRLLLQKITTYCKAESDQHQKPKLKILLTSRPIDDINLATYDAPRITLDPNEDNPGCLSNEIDIVIDKWVDKMGVRKAWSEKLRMDIKRELKTGGNQLTYLWLRVVFELLEKARVLLPRDWIRLIRTLPPTVNDAYEELLKRIEHRERVKDLLSIMLCAYRPLEVGEISVALGATICGDQALEDSDVSVDGDFRAWINSHCGFFIQIYENKVQFIHQTAKEFLMERPKRPSEKTEWQGMFTIETTHQRMRDLCCRYLADRTRYWRDRELRVGTEYLDWFHPDGEEVKAIDCFIPYAIQYRQFHNDHCGLFRDDELRQEEVSDFTSRSSPPFPAPLASVRSVPEKGTWQNPWLWAHMYAYECLEALKQSCSGHGLYTSDGQLHNHHNASAADAKSILNEKTKQFVRHHLYPDGNITKDTSIRVSKLYYVMKRADVVYVIMEHVTGDTLAQASETFDPRRDAQLKHIARAIALFLCFPTSYPLDDTQPSQDHRSPENSWRQVEAMLRDILTNFTGPNATREIFEWFQ</sequence>
<feature type="domain" description="Nephrocystin 3-like N-terminal" evidence="4">
    <location>
        <begin position="258"/>
        <end position="426"/>
    </location>
</feature>
<keyword evidence="1" id="KW-0677">Repeat</keyword>
<name>A0AAN7A3V4_9PEZI</name>
<evidence type="ECO:0000259" key="3">
    <source>
        <dbReference type="Pfam" id="PF22939"/>
    </source>
</evidence>
<dbReference type="Pfam" id="PF17100">
    <property type="entry name" value="NACHT_N"/>
    <property type="match status" value="1"/>
</dbReference>
<dbReference type="PANTHER" id="PTHR10039">
    <property type="entry name" value="AMELOGENIN"/>
    <property type="match status" value="1"/>
</dbReference>
<evidence type="ECO:0000259" key="2">
    <source>
        <dbReference type="Pfam" id="PF17100"/>
    </source>
</evidence>
<dbReference type="Pfam" id="PF24883">
    <property type="entry name" value="NPHP3_N"/>
    <property type="match status" value="1"/>
</dbReference>